<dbReference type="Pfam" id="PF13302">
    <property type="entry name" value="Acetyltransf_3"/>
    <property type="match status" value="1"/>
</dbReference>
<sequence length="267" mass="30236">MTVQHNSRTKEPYLRLPEPHTNIIITPHRQNSIDETSSALANILNDPRVALRLQRTPYPYSKSDGEEWAKANCKEQEAMLSNLRKELEEQTNTKLKKHAGNNSRQDGQVFDGCPFTCIREVLKSEPETGHPIEDILIGDIRLARSSFDEFPEGSEERAQAQRQNDELLAGDKNIIWSLADFLAPSHHGKGIMTLAVKTIIHDWAIPRMKVQRLKSWAFEDNEGSMRVFEKNSFLRGCTLKDWAPVSESRGGGKKSIVLMEWAGADDS</sequence>
<dbReference type="EMBL" id="JAPVEA010000008">
    <property type="protein sequence ID" value="KAJ5439807.1"/>
    <property type="molecule type" value="Genomic_DNA"/>
</dbReference>
<dbReference type="PANTHER" id="PTHR43328:SF1">
    <property type="entry name" value="N-ACETYLTRANSFERASE DOMAIN-CONTAINING PROTEIN"/>
    <property type="match status" value="1"/>
</dbReference>
<dbReference type="InterPro" id="IPR000182">
    <property type="entry name" value="GNAT_dom"/>
</dbReference>
<organism evidence="2 3">
    <name type="scientific">Penicillium daleae</name>
    <dbReference type="NCBI Taxonomy" id="63821"/>
    <lineage>
        <taxon>Eukaryota</taxon>
        <taxon>Fungi</taxon>
        <taxon>Dikarya</taxon>
        <taxon>Ascomycota</taxon>
        <taxon>Pezizomycotina</taxon>
        <taxon>Eurotiomycetes</taxon>
        <taxon>Eurotiomycetidae</taxon>
        <taxon>Eurotiales</taxon>
        <taxon>Aspergillaceae</taxon>
        <taxon>Penicillium</taxon>
    </lineage>
</organism>
<dbReference type="GeneID" id="81604430"/>
<accession>A0AAD6C145</accession>
<evidence type="ECO:0000313" key="3">
    <source>
        <dbReference type="Proteomes" id="UP001213681"/>
    </source>
</evidence>
<dbReference type="RefSeq" id="XP_056763036.1">
    <property type="nucleotide sequence ID" value="XM_056914187.1"/>
</dbReference>
<evidence type="ECO:0000259" key="1">
    <source>
        <dbReference type="Pfam" id="PF13302"/>
    </source>
</evidence>
<proteinExistence type="predicted"/>
<comment type="caution">
    <text evidence="2">The sequence shown here is derived from an EMBL/GenBank/DDBJ whole genome shotgun (WGS) entry which is preliminary data.</text>
</comment>
<dbReference type="SUPFAM" id="SSF55729">
    <property type="entry name" value="Acyl-CoA N-acyltransferases (Nat)"/>
    <property type="match status" value="1"/>
</dbReference>
<dbReference type="InterPro" id="IPR016181">
    <property type="entry name" value="Acyl_CoA_acyltransferase"/>
</dbReference>
<keyword evidence="3" id="KW-1185">Reference proteome</keyword>
<reference evidence="2" key="1">
    <citation type="submission" date="2022-12" db="EMBL/GenBank/DDBJ databases">
        <authorList>
            <person name="Petersen C."/>
        </authorList>
    </citation>
    <scope>NUCLEOTIDE SEQUENCE</scope>
    <source>
        <strain evidence="2">IBT 16125</strain>
    </source>
</reference>
<dbReference type="GO" id="GO:0016747">
    <property type="term" value="F:acyltransferase activity, transferring groups other than amino-acyl groups"/>
    <property type="evidence" value="ECO:0007669"/>
    <property type="project" value="InterPro"/>
</dbReference>
<dbReference type="Gene3D" id="3.40.630.30">
    <property type="match status" value="1"/>
</dbReference>
<dbReference type="AlphaFoldDB" id="A0AAD6C145"/>
<evidence type="ECO:0000313" key="2">
    <source>
        <dbReference type="EMBL" id="KAJ5439807.1"/>
    </source>
</evidence>
<name>A0AAD6C145_9EURO</name>
<dbReference type="Proteomes" id="UP001213681">
    <property type="component" value="Unassembled WGS sequence"/>
</dbReference>
<reference evidence="2" key="2">
    <citation type="journal article" date="2023" name="IMA Fungus">
        <title>Comparative genomic study of the Penicillium genus elucidates a diverse pangenome and 15 lateral gene transfer events.</title>
        <authorList>
            <person name="Petersen C."/>
            <person name="Sorensen T."/>
            <person name="Nielsen M.R."/>
            <person name="Sondergaard T.E."/>
            <person name="Sorensen J.L."/>
            <person name="Fitzpatrick D.A."/>
            <person name="Frisvad J.C."/>
            <person name="Nielsen K.L."/>
        </authorList>
    </citation>
    <scope>NUCLEOTIDE SEQUENCE</scope>
    <source>
        <strain evidence="2">IBT 16125</strain>
    </source>
</reference>
<feature type="domain" description="N-acetyltransferase" evidence="1">
    <location>
        <begin position="137"/>
        <end position="232"/>
    </location>
</feature>
<dbReference type="PANTHER" id="PTHR43328">
    <property type="entry name" value="ACETYLTRANSFERASE-RELATED"/>
    <property type="match status" value="1"/>
</dbReference>
<gene>
    <name evidence="2" type="ORF">N7458_010805</name>
</gene>
<protein>
    <recommendedName>
        <fullName evidence="1">N-acetyltransferase domain-containing protein</fullName>
    </recommendedName>
</protein>